<organism evidence="2 3">
    <name type="scientific">Ataeniobius toweri</name>
    <dbReference type="NCBI Taxonomy" id="208326"/>
    <lineage>
        <taxon>Eukaryota</taxon>
        <taxon>Metazoa</taxon>
        <taxon>Chordata</taxon>
        <taxon>Craniata</taxon>
        <taxon>Vertebrata</taxon>
        <taxon>Euteleostomi</taxon>
        <taxon>Actinopterygii</taxon>
        <taxon>Neopterygii</taxon>
        <taxon>Teleostei</taxon>
        <taxon>Neoteleostei</taxon>
        <taxon>Acanthomorphata</taxon>
        <taxon>Ovalentaria</taxon>
        <taxon>Atherinomorphae</taxon>
        <taxon>Cyprinodontiformes</taxon>
        <taxon>Goodeidae</taxon>
        <taxon>Ataeniobius</taxon>
    </lineage>
</organism>
<dbReference type="Proteomes" id="UP001345963">
    <property type="component" value="Unassembled WGS sequence"/>
</dbReference>
<keyword evidence="3" id="KW-1185">Reference proteome</keyword>
<gene>
    <name evidence="2" type="ORF">ATANTOWER_030207</name>
</gene>
<dbReference type="EMBL" id="JAHUTI010089316">
    <property type="protein sequence ID" value="MED6260849.1"/>
    <property type="molecule type" value="Genomic_DNA"/>
</dbReference>
<reference evidence="2 3" key="1">
    <citation type="submission" date="2021-07" db="EMBL/GenBank/DDBJ databases">
        <authorList>
            <person name="Palmer J.M."/>
        </authorList>
    </citation>
    <scope>NUCLEOTIDE SEQUENCE [LARGE SCALE GENOMIC DNA]</scope>
    <source>
        <strain evidence="2 3">AT_MEX2019</strain>
        <tissue evidence="2">Muscle</tissue>
    </source>
</reference>
<accession>A0ABU7CGA0</accession>
<feature type="compositionally biased region" description="Basic residues" evidence="1">
    <location>
        <begin position="29"/>
        <end position="41"/>
    </location>
</feature>
<evidence type="ECO:0000256" key="1">
    <source>
        <dbReference type="SAM" id="MobiDB-lite"/>
    </source>
</evidence>
<proteinExistence type="predicted"/>
<evidence type="ECO:0000313" key="2">
    <source>
        <dbReference type="EMBL" id="MED6260849.1"/>
    </source>
</evidence>
<sequence>MFTRQTKREAAVKIAAGEQYLTPDATVRRSSRRAVAPKRLHFSPDTTDKNVTEKKTKTEKEKPERMRIKDEDTEGGVDQTADGHGGLSEYELKRLENIRKNQAFLSSINLLQVDGPVCCNHMIPFPLCLKP</sequence>
<evidence type="ECO:0000313" key="3">
    <source>
        <dbReference type="Proteomes" id="UP001345963"/>
    </source>
</evidence>
<name>A0ABU7CGA0_9TELE</name>
<feature type="compositionally biased region" description="Basic and acidic residues" evidence="1">
    <location>
        <begin position="46"/>
        <end position="70"/>
    </location>
</feature>
<comment type="caution">
    <text evidence="2">The sequence shown here is derived from an EMBL/GenBank/DDBJ whole genome shotgun (WGS) entry which is preliminary data.</text>
</comment>
<feature type="region of interest" description="Disordered" evidence="1">
    <location>
        <begin position="25"/>
        <end position="85"/>
    </location>
</feature>
<protein>
    <submittedName>
        <fullName evidence="2">Uncharacterized protein</fullName>
    </submittedName>
</protein>